<evidence type="ECO:0008006" key="2">
    <source>
        <dbReference type="Google" id="ProtNLM"/>
    </source>
</evidence>
<accession>A0AAT9GT80</accession>
<reference evidence="1" key="1">
    <citation type="submission" date="2024-03" db="EMBL/GenBank/DDBJ databases">
        <title>Complete genome sequence of Sulfurisphaera javensis strain KD-1.</title>
        <authorList>
            <person name="Sakai H."/>
            <person name="Nur N."/>
            <person name="Suwanto A."/>
            <person name="Kurosawa N."/>
        </authorList>
    </citation>
    <scope>NUCLEOTIDE SEQUENCE</scope>
    <source>
        <strain evidence="1">KD-1</strain>
    </source>
</reference>
<gene>
    <name evidence="1" type="ORF">SJAV_20330</name>
</gene>
<proteinExistence type="predicted"/>
<dbReference type="KEGG" id="sjv:SJAV_20330"/>
<protein>
    <recommendedName>
        <fullName evidence="2">DUF2283 domain-containing protein</fullName>
    </recommendedName>
</protein>
<dbReference type="GeneID" id="92354980"/>
<name>A0AAT9GT80_9CREN</name>
<organism evidence="1">
    <name type="scientific">Sulfurisphaera javensis</name>
    <dbReference type="NCBI Taxonomy" id="2049879"/>
    <lineage>
        <taxon>Archaea</taxon>
        <taxon>Thermoproteota</taxon>
        <taxon>Thermoprotei</taxon>
        <taxon>Sulfolobales</taxon>
        <taxon>Sulfolobaceae</taxon>
        <taxon>Sulfurisphaera</taxon>
    </lineage>
</organism>
<evidence type="ECO:0000313" key="1">
    <source>
        <dbReference type="EMBL" id="BFH74089.1"/>
    </source>
</evidence>
<sequence>MEQTYFNMSYSSTLVISSNMYMNYPVQVIADHEFGNLLVEFKDRKPVKDAEGEAFVIIGVDEEGRLSYISIIPDDEDLKNLIKEIKNA</sequence>
<dbReference type="RefSeq" id="WP_369609630.1">
    <property type="nucleotide sequence ID" value="NZ_AP031322.1"/>
</dbReference>
<dbReference type="AlphaFoldDB" id="A0AAT9GT80"/>
<dbReference type="EMBL" id="AP031322">
    <property type="protein sequence ID" value="BFH74089.1"/>
    <property type="molecule type" value="Genomic_DNA"/>
</dbReference>